<dbReference type="PANTHER" id="PTHR23046">
    <property type="entry name" value="PHOSPHORIBOSYLAMINOIMIDAZOLE CARBOXYLASE CATALYTIC SUBUNIT"/>
    <property type="match status" value="1"/>
</dbReference>
<dbReference type="InterPro" id="IPR000031">
    <property type="entry name" value="PurE_dom"/>
</dbReference>
<reference evidence="7" key="1">
    <citation type="journal article" date="2012" name="Science">
        <title>Fermentation, hydrogen, and sulfur metabolism in multiple uncultivated bacterial phyla.</title>
        <authorList>
            <person name="Wrighton K.C."/>
            <person name="Thomas B.C."/>
            <person name="Sharon I."/>
            <person name="Miller C.S."/>
            <person name="Castelle C.J."/>
            <person name="VerBerkmoes N.C."/>
            <person name="Wilkins M.J."/>
            <person name="Hettich R.L."/>
            <person name="Lipton M.S."/>
            <person name="Williams K.H."/>
            <person name="Long P.E."/>
            <person name="Banfield J.F."/>
        </authorList>
    </citation>
    <scope>NUCLEOTIDE SEQUENCE [LARGE SCALE GENOMIC DNA]</scope>
</reference>
<dbReference type="InterPro" id="IPR028923">
    <property type="entry name" value="SAICAR_synt/ADE2_N"/>
</dbReference>
<dbReference type="GO" id="GO:0005524">
    <property type="term" value="F:ATP binding"/>
    <property type="evidence" value="ECO:0007669"/>
    <property type="project" value="UniProtKB-KW"/>
</dbReference>
<dbReference type="Gene3D" id="3.40.50.1970">
    <property type="match status" value="1"/>
</dbReference>
<comment type="caution">
    <text evidence="7">The sequence shown here is derived from an EMBL/GenBank/DDBJ whole genome shotgun (WGS) entry which is preliminary data.</text>
</comment>
<evidence type="ECO:0000259" key="6">
    <source>
        <dbReference type="SMART" id="SM01001"/>
    </source>
</evidence>
<evidence type="ECO:0000256" key="3">
    <source>
        <dbReference type="ARBA" id="ARBA00022755"/>
    </source>
</evidence>
<comment type="catalytic activity">
    <reaction evidence="5">
        <text>5-amino-1-(5-phospho-D-ribosyl)imidazole-4-carboxylate + L-aspartate + ATP = (2S)-2-[5-amino-1-(5-phospho-beta-D-ribosyl)imidazole-4-carboxamido]succinate + ADP + phosphate + 2 H(+)</text>
        <dbReference type="Rhea" id="RHEA:22628"/>
        <dbReference type="ChEBI" id="CHEBI:15378"/>
        <dbReference type="ChEBI" id="CHEBI:29991"/>
        <dbReference type="ChEBI" id="CHEBI:30616"/>
        <dbReference type="ChEBI" id="CHEBI:43474"/>
        <dbReference type="ChEBI" id="CHEBI:58443"/>
        <dbReference type="ChEBI" id="CHEBI:77657"/>
        <dbReference type="ChEBI" id="CHEBI:456216"/>
        <dbReference type="EC" id="6.3.2.6"/>
    </reaction>
</comment>
<evidence type="ECO:0000256" key="2">
    <source>
        <dbReference type="ARBA" id="ARBA00022741"/>
    </source>
</evidence>
<evidence type="ECO:0000256" key="1">
    <source>
        <dbReference type="ARBA" id="ARBA00022598"/>
    </source>
</evidence>
<dbReference type="InterPro" id="IPR024694">
    <property type="entry name" value="PurE_prokaryotes"/>
</dbReference>
<protein>
    <submittedName>
        <fullName evidence="7">Phosphoribosylaminoimidazole-succinocarboxamide synthase</fullName>
        <ecNumber evidence="7">6.3.2.6</ecNumber>
    </submittedName>
</protein>
<evidence type="ECO:0000313" key="7">
    <source>
        <dbReference type="EMBL" id="EKD44392.1"/>
    </source>
</evidence>
<dbReference type="Gene3D" id="3.30.200.20">
    <property type="entry name" value="Phosphorylase Kinase, domain 1"/>
    <property type="match status" value="1"/>
</dbReference>
<keyword evidence="3" id="KW-0658">Purine biosynthesis</keyword>
<dbReference type="AlphaFoldDB" id="K1Z4A8"/>
<evidence type="ECO:0000256" key="5">
    <source>
        <dbReference type="ARBA" id="ARBA00048475"/>
    </source>
</evidence>
<gene>
    <name evidence="7" type="primary">purC</name>
    <name evidence="7" type="ORF">ACD_71C00153G0001</name>
</gene>
<dbReference type="EMBL" id="AMFJ01028884">
    <property type="protein sequence ID" value="EKD44392.1"/>
    <property type="molecule type" value="Genomic_DNA"/>
</dbReference>
<keyword evidence="4" id="KW-0067">ATP-binding</keyword>
<dbReference type="SMART" id="SM01001">
    <property type="entry name" value="AIRC"/>
    <property type="match status" value="1"/>
</dbReference>
<dbReference type="Pfam" id="PF01259">
    <property type="entry name" value="SAICAR_synt"/>
    <property type="match status" value="1"/>
</dbReference>
<name>K1Z4A8_9BACT</name>
<organism evidence="7">
    <name type="scientific">uncultured bacterium</name>
    <name type="common">gcode 4</name>
    <dbReference type="NCBI Taxonomy" id="1234023"/>
    <lineage>
        <taxon>Bacteria</taxon>
        <taxon>environmental samples</taxon>
    </lineage>
</organism>
<keyword evidence="1 7" id="KW-0436">Ligase</keyword>
<dbReference type="SUPFAM" id="SSF56104">
    <property type="entry name" value="SAICAR synthase-like"/>
    <property type="match status" value="1"/>
</dbReference>
<feature type="non-terminal residue" evidence="7">
    <location>
        <position position="523"/>
    </location>
</feature>
<keyword evidence="2" id="KW-0547">Nucleotide-binding</keyword>
<accession>K1Z4A8</accession>
<evidence type="ECO:0000256" key="4">
    <source>
        <dbReference type="ARBA" id="ARBA00022840"/>
    </source>
</evidence>
<dbReference type="Pfam" id="PF00731">
    <property type="entry name" value="AIRC"/>
    <property type="match status" value="1"/>
</dbReference>
<dbReference type="SUPFAM" id="SSF52255">
    <property type="entry name" value="N5-CAIR mutase (phosphoribosylaminoimidazole carboxylase, PurE)"/>
    <property type="match status" value="1"/>
</dbReference>
<feature type="domain" description="PurE" evidence="6">
    <location>
        <begin position="15"/>
        <end position="168"/>
    </location>
</feature>
<dbReference type="UniPathway" id="UPA00074">
    <property type="reaction ID" value="UER00131"/>
</dbReference>
<dbReference type="GO" id="GO:0006189">
    <property type="term" value="P:'de novo' IMP biosynthetic process"/>
    <property type="evidence" value="ECO:0007669"/>
    <property type="project" value="UniProtKB-UniPathway"/>
</dbReference>
<dbReference type="EC" id="6.3.2.6" evidence="7"/>
<dbReference type="GO" id="GO:0004639">
    <property type="term" value="F:phosphoribosylaminoimidazolesuccinocarboxamide synthase activity"/>
    <property type="evidence" value="ECO:0007669"/>
    <property type="project" value="UniProtKB-EC"/>
</dbReference>
<proteinExistence type="predicted"/>
<dbReference type="PANTHER" id="PTHR23046:SF2">
    <property type="entry name" value="PHOSPHORIBOSYLAMINOIMIDAZOLE CARBOXYLASE"/>
    <property type="match status" value="1"/>
</dbReference>
<sequence length="523" mass="59424">MTTEIVSDKEITTLPIALLLVWSNSDDPKVAECKNYLEEQGIFVFDDVKSAHRTPDALKDAVGDYPELSSDIQWLLVGTTAKVSVVIGAAGWAAHLPGAIATHNPFIPVIALPVWSATFAKVFGDAYAALNATISMHDMPPEVPNGLAPNSLIAGKMAEKIIRLDLPEWYNKVSVPEEENMNPLFLESLWVEVDEESPIQIVLQDIDDKNFSLKDSDKICIIIPTATPVPLWYQRDIWTVFNRLNAEGLYMGWQVEKINYTNALIFAAQLLASKGNETIKRNLIARRKNAHDKVCLIAEEREKQNATRLDQIIRLNSSWLWPTRKAMNFTRGDEGLESLGYVRFYTGKNADLYIIPQMEPIQILMVRTDRKSVFNIPLDLEIEWSWAIQNQISLLGSWFAEKHGIPTAMRKLPENIPQELRDRCQAIELCRQLEVEVDGQQQGMELIFRNYITGSLLEKHQAGENPYEISLPEWLKEWDDIRDVDGNAVFTPTDKTKDDNPIPARIVREAYPEIVNKLQTLFR</sequence>